<feature type="transmembrane region" description="Helical" evidence="8">
    <location>
        <begin position="300"/>
        <end position="325"/>
    </location>
</feature>
<feature type="domain" description="ABC transporter" evidence="9">
    <location>
        <begin position="367"/>
        <end position="591"/>
    </location>
</feature>
<protein>
    <submittedName>
        <fullName evidence="11">Putative ATP-binding cassette transporter</fullName>
    </submittedName>
</protein>
<name>A0A1I4CWH9_9GAMM</name>
<dbReference type="SUPFAM" id="SSF90123">
    <property type="entry name" value="ABC transporter transmembrane region"/>
    <property type="match status" value="1"/>
</dbReference>
<evidence type="ECO:0000313" key="12">
    <source>
        <dbReference type="Proteomes" id="UP000198725"/>
    </source>
</evidence>
<dbReference type="InterPro" id="IPR003593">
    <property type="entry name" value="AAA+_ATPase"/>
</dbReference>
<dbReference type="AlphaFoldDB" id="A0A1I4CWH9"/>
<evidence type="ECO:0000256" key="7">
    <source>
        <dbReference type="ARBA" id="ARBA00023136"/>
    </source>
</evidence>
<dbReference type="GO" id="GO:0016887">
    <property type="term" value="F:ATP hydrolysis activity"/>
    <property type="evidence" value="ECO:0007669"/>
    <property type="project" value="InterPro"/>
</dbReference>
<dbReference type="InterPro" id="IPR036640">
    <property type="entry name" value="ABC1_TM_sf"/>
</dbReference>
<dbReference type="PANTHER" id="PTHR11384">
    <property type="entry name" value="ATP-BINDING CASSETTE, SUB-FAMILY D MEMBER"/>
    <property type="match status" value="1"/>
</dbReference>
<evidence type="ECO:0000256" key="3">
    <source>
        <dbReference type="ARBA" id="ARBA00022692"/>
    </source>
</evidence>
<dbReference type="PROSITE" id="PS00211">
    <property type="entry name" value="ABC_TRANSPORTER_1"/>
    <property type="match status" value="1"/>
</dbReference>
<evidence type="ECO:0000259" key="9">
    <source>
        <dbReference type="PROSITE" id="PS50893"/>
    </source>
</evidence>
<keyword evidence="6 8" id="KW-1133">Transmembrane helix</keyword>
<dbReference type="GO" id="GO:0005886">
    <property type="term" value="C:plasma membrane"/>
    <property type="evidence" value="ECO:0007669"/>
    <property type="project" value="UniProtKB-SubCell"/>
</dbReference>
<evidence type="ECO:0000256" key="2">
    <source>
        <dbReference type="ARBA" id="ARBA00022448"/>
    </source>
</evidence>
<reference evidence="12" key="1">
    <citation type="submission" date="2016-10" db="EMBL/GenBank/DDBJ databases">
        <authorList>
            <person name="Varghese N."/>
            <person name="Submissions S."/>
        </authorList>
    </citation>
    <scope>NUCLEOTIDE SEQUENCE [LARGE SCALE GENOMIC DNA]</scope>
    <source>
        <strain evidence="12">MO64</strain>
    </source>
</reference>
<dbReference type="Pfam" id="PF00005">
    <property type="entry name" value="ABC_tran"/>
    <property type="match status" value="1"/>
</dbReference>
<feature type="transmembrane region" description="Helical" evidence="8">
    <location>
        <begin position="82"/>
        <end position="103"/>
    </location>
</feature>
<accession>A0A1I4CWH9</accession>
<dbReference type="InterPro" id="IPR017871">
    <property type="entry name" value="ABC_transporter-like_CS"/>
</dbReference>
<keyword evidence="2" id="KW-0813">Transport</keyword>
<dbReference type="RefSeq" id="WP_092703576.1">
    <property type="nucleotide sequence ID" value="NZ_FOSR01000007.1"/>
</dbReference>
<feature type="transmembrane region" description="Helical" evidence="8">
    <location>
        <begin position="277"/>
        <end position="294"/>
    </location>
</feature>
<dbReference type="PROSITE" id="PS50893">
    <property type="entry name" value="ABC_TRANSPORTER_2"/>
    <property type="match status" value="1"/>
</dbReference>
<evidence type="ECO:0000256" key="1">
    <source>
        <dbReference type="ARBA" id="ARBA00004651"/>
    </source>
</evidence>
<dbReference type="CDD" id="cd03223">
    <property type="entry name" value="ABCD_peroxisomal_ALDP"/>
    <property type="match status" value="1"/>
</dbReference>
<evidence type="ECO:0000259" key="10">
    <source>
        <dbReference type="PROSITE" id="PS50929"/>
    </source>
</evidence>
<keyword evidence="3 8" id="KW-0812">Transmembrane</keyword>
<evidence type="ECO:0000256" key="8">
    <source>
        <dbReference type="SAM" id="Phobius"/>
    </source>
</evidence>
<evidence type="ECO:0000256" key="5">
    <source>
        <dbReference type="ARBA" id="ARBA00022840"/>
    </source>
</evidence>
<dbReference type="InterPro" id="IPR003439">
    <property type="entry name" value="ABC_transporter-like_ATP-bd"/>
</dbReference>
<dbReference type="Proteomes" id="UP000198725">
    <property type="component" value="Unassembled WGS sequence"/>
</dbReference>
<feature type="domain" description="ABC transmembrane type-1" evidence="10">
    <location>
        <begin position="52"/>
        <end position="327"/>
    </location>
</feature>
<dbReference type="GO" id="GO:0005524">
    <property type="term" value="F:ATP binding"/>
    <property type="evidence" value="ECO:0007669"/>
    <property type="project" value="UniProtKB-KW"/>
</dbReference>
<comment type="subcellular location">
    <subcellularLocation>
        <location evidence="1">Cell membrane</location>
        <topology evidence="1">Multi-pass membrane protein</topology>
    </subcellularLocation>
</comment>
<dbReference type="InterPro" id="IPR011527">
    <property type="entry name" value="ABC1_TM_dom"/>
</dbReference>
<evidence type="ECO:0000313" key="11">
    <source>
        <dbReference type="EMBL" id="SFK84356.1"/>
    </source>
</evidence>
<dbReference type="InterPro" id="IPR050835">
    <property type="entry name" value="ABC_transporter_sub-D"/>
</dbReference>
<keyword evidence="5 11" id="KW-0067">ATP-binding</keyword>
<dbReference type="PANTHER" id="PTHR11384:SF59">
    <property type="entry name" value="LYSOSOMAL COBALAMIN TRANSPORTER ABCD4"/>
    <property type="match status" value="1"/>
</dbReference>
<dbReference type="Pfam" id="PF06472">
    <property type="entry name" value="ABC_membrane_2"/>
    <property type="match status" value="1"/>
</dbReference>
<dbReference type="InterPro" id="IPR027417">
    <property type="entry name" value="P-loop_NTPase"/>
</dbReference>
<dbReference type="SMART" id="SM00382">
    <property type="entry name" value="AAA"/>
    <property type="match status" value="1"/>
</dbReference>
<dbReference type="InterPro" id="IPR025662">
    <property type="entry name" value="Sigma_54_int_dom_ATP-bd_1"/>
</dbReference>
<dbReference type="Gene3D" id="1.20.1560.10">
    <property type="entry name" value="ABC transporter type 1, transmembrane domain"/>
    <property type="match status" value="1"/>
</dbReference>
<dbReference type="EMBL" id="FOSR01000007">
    <property type="protein sequence ID" value="SFK84356.1"/>
    <property type="molecule type" value="Genomic_DNA"/>
</dbReference>
<keyword evidence="12" id="KW-1185">Reference proteome</keyword>
<keyword evidence="4" id="KW-0547">Nucleotide-binding</keyword>
<evidence type="ECO:0000256" key="4">
    <source>
        <dbReference type="ARBA" id="ARBA00022741"/>
    </source>
</evidence>
<dbReference type="SUPFAM" id="SSF52540">
    <property type="entry name" value="P-loop containing nucleoside triphosphate hydrolases"/>
    <property type="match status" value="1"/>
</dbReference>
<keyword evidence="7 8" id="KW-0472">Membrane</keyword>
<feature type="transmembrane region" description="Helical" evidence="8">
    <location>
        <begin position="186"/>
        <end position="203"/>
    </location>
</feature>
<evidence type="ECO:0000256" key="6">
    <source>
        <dbReference type="ARBA" id="ARBA00022989"/>
    </source>
</evidence>
<organism evidence="11 12">
    <name type="scientific">Rhodanobacter glycinis</name>
    <dbReference type="NCBI Taxonomy" id="582702"/>
    <lineage>
        <taxon>Bacteria</taxon>
        <taxon>Pseudomonadati</taxon>
        <taxon>Pseudomonadota</taxon>
        <taxon>Gammaproteobacteria</taxon>
        <taxon>Lysobacterales</taxon>
        <taxon>Rhodanobacteraceae</taxon>
        <taxon>Rhodanobacter</taxon>
    </lineage>
</organism>
<gene>
    <name evidence="11" type="ORF">SAMN05192579_107165</name>
</gene>
<proteinExistence type="predicted"/>
<dbReference type="PROSITE" id="PS00675">
    <property type="entry name" value="SIGMA54_INTERACT_1"/>
    <property type="match status" value="1"/>
</dbReference>
<dbReference type="GO" id="GO:0140359">
    <property type="term" value="F:ABC-type transporter activity"/>
    <property type="evidence" value="ECO:0007669"/>
    <property type="project" value="InterPro"/>
</dbReference>
<dbReference type="Gene3D" id="3.40.50.300">
    <property type="entry name" value="P-loop containing nucleotide triphosphate hydrolases"/>
    <property type="match status" value="1"/>
</dbReference>
<feature type="transmembrane region" description="Helical" evidence="8">
    <location>
        <begin position="38"/>
        <end position="62"/>
    </location>
</feature>
<dbReference type="PROSITE" id="PS50929">
    <property type="entry name" value="ABC_TM1F"/>
    <property type="match status" value="1"/>
</dbReference>
<sequence length="599" mass="66674">MDARTLHSDPADYKVSRQLFARLWRLARPYWVAKENRLARLSMIGLLVLVPVQSGIAVWIAILTKDMTNAIVAKERAGYAVLFWSTTGVGALSVVIVMAMLFLSTWLSVDWRQWLTDYMVKRYLDKKTYYDIALREDLDNPDQRIQEQVLPFVEAVIQIPRQLLSQTLMLISGGVIISSISSTMTLYVIGYAVLQTVVTLVMYTPMIRLQFDNTVAEADLRHGILHVRENAETVAFYRGEDSEHTQIWERLKAVTRTRMAVLIYTMKLTGATQGMQVIWQIAPFFLIAPLFFAGKIEFGAIAMATTAAGTMLSALTTLSSFIPMLTQMAPGAVRLAQILERFDAMDAERANSNAPRITVTEGPFLVIDNVDLETPGGEQLLAHGLDFTLCPGENLIIVGQTGVGKSSLLRAMAGLWQRGTGSMVMPPCEDSMFLPQRPYMILSNLRSQLLYPRRVRKGKDLSDAELQGILEQVFLPNLLEKHGGLDAVRDWAKVLSLGEQQRIAFARVLISGAKYIFLDEATSAMDIATEAAVYALLRKAGTTYVSVGHRETLLHFHDRALCLYPEGRYRLMSAKELVMTASGSTTGLESVPEAGQRHG</sequence>